<dbReference type="EMBL" id="SMAL01000008">
    <property type="protein sequence ID" value="TCT13777.1"/>
    <property type="molecule type" value="Genomic_DNA"/>
</dbReference>
<dbReference type="OrthoDB" id="9794566at2"/>
<evidence type="ECO:0000256" key="3">
    <source>
        <dbReference type="ARBA" id="ARBA00022679"/>
    </source>
</evidence>
<dbReference type="AlphaFoldDB" id="A0A4R3MJV8"/>
<comment type="caution">
    <text evidence="7">The sequence shown here is derived from an EMBL/GenBank/DDBJ whole genome shotgun (WGS) entry which is preliminary data.</text>
</comment>
<dbReference type="InterPro" id="IPR000182">
    <property type="entry name" value="GNAT_dom"/>
</dbReference>
<keyword evidence="7" id="KW-0687">Ribonucleoprotein</keyword>
<keyword evidence="7" id="KW-0689">Ribosomal protein</keyword>
<comment type="catalytic activity">
    <reaction evidence="5">
        <text>N-terminal L-alanyl-[ribosomal protein bS18] + acetyl-CoA = N-terminal N(alpha)-acetyl-L-alanyl-[ribosomal protein bS18] + CoA + H(+)</text>
        <dbReference type="Rhea" id="RHEA:43756"/>
        <dbReference type="Rhea" id="RHEA-COMP:10676"/>
        <dbReference type="Rhea" id="RHEA-COMP:10677"/>
        <dbReference type="ChEBI" id="CHEBI:15378"/>
        <dbReference type="ChEBI" id="CHEBI:57287"/>
        <dbReference type="ChEBI" id="CHEBI:57288"/>
        <dbReference type="ChEBI" id="CHEBI:64718"/>
        <dbReference type="ChEBI" id="CHEBI:83683"/>
        <dbReference type="EC" id="2.3.1.266"/>
    </reaction>
</comment>
<dbReference type="InterPro" id="IPR016181">
    <property type="entry name" value="Acyl_CoA_acyltransferase"/>
</dbReference>
<dbReference type="SUPFAM" id="SSF55729">
    <property type="entry name" value="Acyl-CoA N-acyltransferases (Nat)"/>
    <property type="match status" value="1"/>
</dbReference>
<dbReference type="NCBIfam" id="TIGR01575">
    <property type="entry name" value="rimI"/>
    <property type="match status" value="1"/>
</dbReference>
<keyword evidence="3 7" id="KW-0808">Transferase</keyword>
<organism evidence="7 8">
    <name type="scientific">Natranaerovirga pectinivora</name>
    <dbReference type="NCBI Taxonomy" id="682400"/>
    <lineage>
        <taxon>Bacteria</taxon>
        <taxon>Bacillati</taxon>
        <taxon>Bacillota</taxon>
        <taxon>Clostridia</taxon>
        <taxon>Lachnospirales</taxon>
        <taxon>Natranaerovirgaceae</taxon>
        <taxon>Natranaerovirga</taxon>
    </lineage>
</organism>
<dbReference type="PANTHER" id="PTHR43420:SF44">
    <property type="entry name" value="ACETYLTRANSFERASE YPEA"/>
    <property type="match status" value="1"/>
</dbReference>
<keyword evidence="4" id="KW-0012">Acyltransferase</keyword>
<keyword evidence="2 5" id="KW-0963">Cytoplasm</keyword>
<dbReference type="RefSeq" id="WP_132253143.1">
    <property type="nucleotide sequence ID" value="NZ_SMAL01000008.1"/>
</dbReference>
<gene>
    <name evidence="7" type="ORF">EDC18_10811</name>
</gene>
<dbReference type="Proteomes" id="UP000294902">
    <property type="component" value="Unassembled WGS sequence"/>
</dbReference>
<comment type="subcellular location">
    <subcellularLocation>
        <location evidence="5">Cytoplasm</location>
    </subcellularLocation>
</comment>
<proteinExistence type="inferred from homology"/>
<evidence type="ECO:0000256" key="4">
    <source>
        <dbReference type="ARBA" id="ARBA00023315"/>
    </source>
</evidence>
<dbReference type="PANTHER" id="PTHR43420">
    <property type="entry name" value="ACETYLTRANSFERASE"/>
    <property type="match status" value="1"/>
</dbReference>
<reference evidence="7 8" key="1">
    <citation type="submission" date="2019-03" db="EMBL/GenBank/DDBJ databases">
        <title>Genomic Encyclopedia of Type Strains, Phase IV (KMG-IV): sequencing the most valuable type-strain genomes for metagenomic binning, comparative biology and taxonomic classification.</title>
        <authorList>
            <person name="Goeker M."/>
        </authorList>
    </citation>
    <scope>NUCLEOTIDE SEQUENCE [LARGE SCALE GENOMIC DNA]</scope>
    <source>
        <strain evidence="7 8">DSM 24629</strain>
    </source>
</reference>
<dbReference type="GO" id="GO:0008999">
    <property type="term" value="F:protein-N-terminal-alanine acetyltransferase activity"/>
    <property type="evidence" value="ECO:0007669"/>
    <property type="project" value="UniProtKB-EC"/>
</dbReference>
<dbReference type="InterPro" id="IPR050680">
    <property type="entry name" value="YpeA/RimI_acetyltransf"/>
</dbReference>
<dbReference type="Pfam" id="PF00583">
    <property type="entry name" value="Acetyltransf_1"/>
    <property type="match status" value="1"/>
</dbReference>
<evidence type="ECO:0000256" key="2">
    <source>
        <dbReference type="ARBA" id="ARBA00022490"/>
    </source>
</evidence>
<name>A0A4R3MJV8_9FIRM</name>
<sequence length="145" mass="16861">MISFRGMILEDIDQIVEIEEMSFTNPWTKKAFEDELVNKLALYIVAISNNEVIGYGGIWKIYDEGHITNIAIRKTYRGKGIGKLMVQELIKAGKKKGIDRYTLEVRESNIIARKLYKDLGFEEIGLRRNYYTKPVEHAVIMWKNT</sequence>
<dbReference type="GO" id="GO:0005737">
    <property type="term" value="C:cytoplasm"/>
    <property type="evidence" value="ECO:0007669"/>
    <property type="project" value="UniProtKB-SubCell"/>
</dbReference>
<feature type="domain" description="N-acetyltransferase" evidence="6">
    <location>
        <begin position="2"/>
        <end position="145"/>
    </location>
</feature>
<dbReference type="InterPro" id="IPR006464">
    <property type="entry name" value="AcTrfase_RimI/Ard1"/>
</dbReference>
<dbReference type="Gene3D" id="3.40.630.30">
    <property type="match status" value="1"/>
</dbReference>
<dbReference type="PROSITE" id="PS51186">
    <property type="entry name" value="GNAT"/>
    <property type="match status" value="1"/>
</dbReference>
<protein>
    <recommendedName>
        <fullName evidence="5">[Ribosomal protein bS18]-alanine N-acetyltransferase</fullName>
        <ecNumber evidence="5">2.3.1.266</ecNumber>
    </recommendedName>
</protein>
<accession>A0A4R3MJV8</accession>
<evidence type="ECO:0000313" key="7">
    <source>
        <dbReference type="EMBL" id="TCT13777.1"/>
    </source>
</evidence>
<evidence type="ECO:0000259" key="6">
    <source>
        <dbReference type="PROSITE" id="PS51186"/>
    </source>
</evidence>
<dbReference type="GO" id="GO:0005840">
    <property type="term" value="C:ribosome"/>
    <property type="evidence" value="ECO:0007669"/>
    <property type="project" value="UniProtKB-KW"/>
</dbReference>
<comment type="similarity">
    <text evidence="1 5">Belongs to the acetyltransferase family. RimI subfamily.</text>
</comment>
<evidence type="ECO:0000313" key="8">
    <source>
        <dbReference type="Proteomes" id="UP000294902"/>
    </source>
</evidence>
<evidence type="ECO:0000256" key="5">
    <source>
        <dbReference type="RuleBase" id="RU363094"/>
    </source>
</evidence>
<comment type="function">
    <text evidence="5">Acetylates the N-terminal alanine of ribosomal protein bS18.</text>
</comment>
<keyword evidence="8" id="KW-1185">Reference proteome</keyword>
<dbReference type="EC" id="2.3.1.266" evidence="5"/>
<evidence type="ECO:0000256" key="1">
    <source>
        <dbReference type="ARBA" id="ARBA00005395"/>
    </source>
</evidence>
<dbReference type="CDD" id="cd04301">
    <property type="entry name" value="NAT_SF"/>
    <property type="match status" value="1"/>
</dbReference>